<organism evidence="2 3">
    <name type="scientific">Streptomyces fodineus</name>
    <dbReference type="NCBI Taxonomy" id="1904616"/>
    <lineage>
        <taxon>Bacteria</taxon>
        <taxon>Bacillati</taxon>
        <taxon>Actinomycetota</taxon>
        <taxon>Actinomycetes</taxon>
        <taxon>Kitasatosporales</taxon>
        <taxon>Streptomycetaceae</taxon>
        <taxon>Streptomyces</taxon>
    </lineage>
</organism>
<proteinExistence type="predicted"/>
<keyword evidence="1" id="KW-1133">Transmembrane helix</keyword>
<dbReference type="KEGG" id="spun:BFF78_12215"/>
<feature type="transmembrane region" description="Helical" evidence="1">
    <location>
        <begin position="66"/>
        <end position="88"/>
    </location>
</feature>
<evidence type="ECO:0000313" key="3">
    <source>
        <dbReference type="Proteomes" id="UP000094960"/>
    </source>
</evidence>
<dbReference type="EMBL" id="CP017248">
    <property type="protein sequence ID" value="AOR31714.1"/>
    <property type="molecule type" value="Genomic_DNA"/>
</dbReference>
<sequence>MTAWVASLGGKLAERWLATLVLPGVVFVCGAAVTARLGQRHWADVGLVRSGIDRFAVTPAAHSNGAVLLMALAAVVLAAAASAAAQALGQLVVRLWTGTWGRCGGPLVRRRQRRWDQAAARYEAALREKARRLRGVHPSPSATPVLPDTASLAAVRDRIALIRPRLPTWTGDRMVAVDEHIRTAYDLDLATVWPRLWLTLPEEVRAPLTQAQAGLTAAARTAAWGGLWLALGPRWWPAALIGAGGLALGWWRGRTAMEHLAQLVESTVDLHAAALAKSLGHPVEGPFGPADGEAVTRILRKGY</sequence>
<gene>
    <name evidence="2" type="ORF">BFF78_12215</name>
</gene>
<protein>
    <recommendedName>
        <fullName evidence="4">Vegetative cell wall protein gp1</fullName>
    </recommendedName>
</protein>
<evidence type="ECO:0008006" key="4">
    <source>
        <dbReference type="Google" id="ProtNLM"/>
    </source>
</evidence>
<keyword evidence="1" id="KW-0812">Transmembrane</keyword>
<dbReference type="Proteomes" id="UP000094960">
    <property type="component" value="Chromosome"/>
</dbReference>
<dbReference type="AlphaFoldDB" id="A0A1D7Y883"/>
<name>A0A1D7Y883_9ACTN</name>
<dbReference type="RefSeq" id="WP_069778355.1">
    <property type="nucleotide sequence ID" value="NZ_CP017248.1"/>
</dbReference>
<evidence type="ECO:0000256" key="1">
    <source>
        <dbReference type="SAM" id="Phobius"/>
    </source>
</evidence>
<feature type="transmembrane region" description="Helical" evidence="1">
    <location>
        <begin position="16"/>
        <end position="35"/>
    </location>
</feature>
<evidence type="ECO:0000313" key="2">
    <source>
        <dbReference type="EMBL" id="AOR31714.1"/>
    </source>
</evidence>
<keyword evidence="1" id="KW-0472">Membrane</keyword>
<keyword evidence="3" id="KW-1185">Reference proteome</keyword>
<reference evidence="3" key="1">
    <citation type="submission" date="2016-09" db="EMBL/GenBank/DDBJ databases">
        <title>Streptomyces puniciscabiei strain:TW1S1 Genome sequencing and assembly.</title>
        <authorList>
            <person name="Kim M.-K."/>
            <person name="Kim S.B."/>
        </authorList>
    </citation>
    <scope>NUCLEOTIDE SEQUENCE [LARGE SCALE GENOMIC DNA]</scope>
    <source>
        <strain evidence="3">TW1S1</strain>
    </source>
</reference>
<accession>A0A1D7Y883</accession>